<reference evidence="1 2" key="1">
    <citation type="submission" date="2020-08" db="EMBL/GenBank/DDBJ databases">
        <title>Genomic Encyclopedia of Type Strains, Phase IV (KMG-IV): sequencing the most valuable type-strain genomes for metagenomic binning, comparative biology and taxonomic classification.</title>
        <authorList>
            <person name="Goeker M."/>
        </authorList>
    </citation>
    <scope>NUCLEOTIDE SEQUENCE [LARGE SCALE GENOMIC DNA]</scope>
    <source>
        <strain evidence="1 2">DSM 22368</strain>
    </source>
</reference>
<sequence length="48" mass="5625">MCNLSFNCHIAADIQAIGKIMQDYLEELLEYLLGDEYEDDEVDDFCEF</sequence>
<proteinExistence type="predicted"/>
<dbReference type="InParanoid" id="A0A7X0JUJ6"/>
<accession>A0A7X0JUJ6</accession>
<keyword evidence="2" id="KW-1185">Reference proteome</keyword>
<dbReference type="AlphaFoldDB" id="A0A7X0JUJ6"/>
<protein>
    <submittedName>
        <fullName evidence="1">Uncharacterized protein</fullName>
    </submittedName>
</protein>
<name>A0A7X0JUJ6_9GAMM</name>
<organism evidence="1 2">
    <name type="scientific">Pseudoteredinibacter isoporae</name>
    <dbReference type="NCBI Taxonomy" id="570281"/>
    <lineage>
        <taxon>Bacteria</taxon>
        <taxon>Pseudomonadati</taxon>
        <taxon>Pseudomonadota</taxon>
        <taxon>Gammaproteobacteria</taxon>
        <taxon>Cellvibrionales</taxon>
        <taxon>Cellvibrionaceae</taxon>
        <taxon>Pseudoteredinibacter</taxon>
    </lineage>
</organism>
<dbReference type="EMBL" id="JACHHT010000002">
    <property type="protein sequence ID" value="MBB6521651.1"/>
    <property type="molecule type" value="Genomic_DNA"/>
</dbReference>
<evidence type="ECO:0000313" key="1">
    <source>
        <dbReference type="EMBL" id="MBB6521651.1"/>
    </source>
</evidence>
<gene>
    <name evidence="1" type="ORF">HNR48_001936</name>
</gene>
<dbReference type="Proteomes" id="UP000528457">
    <property type="component" value="Unassembled WGS sequence"/>
</dbReference>
<evidence type="ECO:0000313" key="2">
    <source>
        <dbReference type="Proteomes" id="UP000528457"/>
    </source>
</evidence>
<dbReference type="RefSeq" id="WP_221450555.1">
    <property type="nucleotide sequence ID" value="NZ_JACHHT010000002.1"/>
</dbReference>
<comment type="caution">
    <text evidence="1">The sequence shown here is derived from an EMBL/GenBank/DDBJ whole genome shotgun (WGS) entry which is preliminary data.</text>
</comment>